<gene>
    <name evidence="1" type="ORF">PQ457_06860</name>
</gene>
<dbReference type="EMBL" id="CP117417">
    <property type="protein sequence ID" value="WCT78678.1"/>
    <property type="molecule type" value="Genomic_DNA"/>
</dbReference>
<dbReference type="RefSeq" id="WP_273618988.1">
    <property type="nucleotide sequence ID" value="NZ_CP117417.1"/>
</dbReference>
<name>A0ABY7TZG6_9SPHN</name>
<keyword evidence="2" id="KW-1185">Reference proteome</keyword>
<accession>A0ABY7TZG6</accession>
<organism evidence="1 2">
    <name type="scientific">Novosphingobium humi</name>
    <dbReference type="NCBI Taxonomy" id="2282397"/>
    <lineage>
        <taxon>Bacteria</taxon>
        <taxon>Pseudomonadati</taxon>
        <taxon>Pseudomonadota</taxon>
        <taxon>Alphaproteobacteria</taxon>
        <taxon>Sphingomonadales</taxon>
        <taxon>Sphingomonadaceae</taxon>
        <taxon>Novosphingobium</taxon>
    </lineage>
</organism>
<reference evidence="1 2" key="1">
    <citation type="submission" date="2023-02" db="EMBL/GenBank/DDBJ databases">
        <title>Genome sequence of Novosphingobium humi KACC 19094.</title>
        <authorList>
            <person name="Kim S."/>
            <person name="Heo J."/>
            <person name="Kwon S.-W."/>
        </authorList>
    </citation>
    <scope>NUCLEOTIDE SEQUENCE [LARGE SCALE GENOMIC DNA]</scope>
    <source>
        <strain evidence="1 2">KACC 19094</strain>
    </source>
</reference>
<proteinExistence type="predicted"/>
<dbReference type="InterPro" id="IPR018755">
    <property type="entry name" value="Phage_Mu_Gp48"/>
</dbReference>
<evidence type="ECO:0000313" key="1">
    <source>
        <dbReference type="EMBL" id="WCT78678.1"/>
    </source>
</evidence>
<evidence type="ECO:0000313" key="2">
    <source>
        <dbReference type="Proteomes" id="UP001218231"/>
    </source>
</evidence>
<protein>
    <submittedName>
        <fullName evidence="1">DUF2313 domain-containing protein</fullName>
    </submittedName>
</protein>
<dbReference type="Pfam" id="PF10076">
    <property type="entry name" value="Phage_Mu_Gp48"/>
    <property type="match status" value="1"/>
</dbReference>
<sequence>MGRTADDYAGALARLMPQGRAWRFNPGSRQAQLLLALARGFARIDSEVDTLLSAYLPGDNPSLLAEWEATLGLDPASLTVEQRQARIRARFVVGSGPSLPFITAVAQQLGFGISITRYAPARAGVLTAGAAVYGEAWCPVIGITVEADSGVNDPADLIATLQPYSAHILFILLS</sequence>
<dbReference type="Proteomes" id="UP001218231">
    <property type="component" value="Chromosome"/>
</dbReference>